<evidence type="ECO:0007829" key="4">
    <source>
        <dbReference type="PDB" id="9E78"/>
    </source>
</evidence>
<evidence type="ECO:0000313" key="2">
    <source>
        <dbReference type="EMBL" id="GET91366.1"/>
    </source>
</evidence>
<dbReference type="Proteomes" id="UP000419144">
    <property type="component" value="Unassembled WGS sequence"/>
</dbReference>
<gene>
    <name evidence="2" type="ORF">LtaPh_3203900</name>
</gene>
<dbReference type="VEuPathDB" id="TriTrypDB:LtaPh_3203900"/>
<organism evidence="2 3">
    <name type="scientific">Leishmania tarentolae</name>
    <name type="common">Sauroleishmania tarentolae</name>
    <dbReference type="NCBI Taxonomy" id="5689"/>
    <lineage>
        <taxon>Eukaryota</taxon>
        <taxon>Discoba</taxon>
        <taxon>Euglenozoa</taxon>
        <taxon>Kinetoplastea</taxon>
        <taxon>Metakinetoplastina</taxon>
        <taxon>Trypanosomatida</taxon>
        <taxon>Trypanosomatidae</taxon>
        <taxon>Leishmaniinae</taxon>
        <taxon>Leishmania</taxon>
        <taxon>lizard Leishmania</taxon>
    </lineage>
</organism>
<evidence type="ECO:0000256" key="1">
    <source>
        <dbReference type="SAM" id="MobiDB-lite"/>
    </source>
</evidence>
<dbReference type="PDB" id="9E78">
    <property type="method" value="EM"/>
    <property type="resolution" value="2.90 A"/>
    <property type="chains" value="3S=1-176, X1=177-484"/>
</dbReference>
<feature type="region of interest" description="Disordered" evidence="1">
    <location>
        <begin position="191"/>
        <end position="238"/>
    </location>
</feature>
<feature type="compositionally biased region" description="Polar residues" evidence="1">
    <location>
        <begin position="206"/>
        <end position="224"/>
    </location>
</feature>
<protein>
    <submittedName>
        <fullName evidence="2">Uncharacterized protein</fullName>
    </submittedName>
</protein>
<name>A0A640KNU0_LEITA</name>
<dbReference type="EMDB" id="EMD-47661"/>
<evidence type="ECO:0000313" key="3">
    <source>
        <dbReference type="Proteomes" id="UP000419144"/>
    </source>
</evidence>
<feature type="compositionally biased region" description="Basic and acidic residues" evidence="1">
    <location>
        <begin position="227"/>
        <end position="238"/>
    </location>
</feature>
<accession>A0A640KNU0</accession>
<dbReference type="AlphaFoldDB" id="A0A640KNU0"/>
<keyword evidence="3" id="KW-1185">Reference proteome</keyword>
<dbReference type="EMBL" id="BLBS01000048">
    <property type="protein sequence ID" value="GET91366.1"/>
    <property type="molecule type" value="Genomic_DNA"/>
</dbReference>
<dbReference type="OrthoDB" id="271408at2759"/>
<reference evidence="2" key="1">
    <citation type="submission" date="2019-11" db="EMBL/GenBank/DDBJ databases">
        <title>Leishmania tarentolae CDS.</title>
        <authorList>
            <person name="Goto Y."/>
            <person name="Yamagishi J."/>
        </authorList>
    </citation>
    <scope>NUCLEOTIDE SEQUENCE [LARGE SCALE GENOMIC DNA]</scope>
    <source>
        <strain evidence="2">Parrot Tar II</strain>
    </source>
</reference>
<proteinExistence type="evidence at protein level"/>
<comment type="caution">
    <text evidence="2">The sequence shown here is derived from an EMBL/GenBank/DDBJ whole genome shotgun (WGS) entry which is preliminary data.</text>
</comment>
<keyword evidence="4" id="KW-0002">3D-structure</keyword>
<reference evidence="4" key="2">
    <citation type="journal article" date="2025" name="Science">
        <title>Evolutionary adaptations of doublet microtubules in trypanosomatid parasites.</title>
        <authorList>
            <person name="Doran M.H."/>
            <person name="Niu Q."/>
            <person name="Zeng J."/>
            <person name="Beneke T."/>
            <person name="Smith J."/>
            <person name="Ren P."/>
            <person name="Fochler S."/>
            <person name="Coscia A."/>
            <person name="Hoog J.L."/>
            <person name="Meleppattu S."/>
            <person name="Lishko P.V."/>
            <person name="Wheeler R.J."/>
            <person name="Gluenz E."/>
            <person name="Zhang R."/>
            <person name="Brown A."/>
        </authorList>
    </citation>
    <scope>STRUCTURE BY ELECTRON MICROSCOPY (2.90 ANGSTROMS) OF 1-176 AND 177-484</scope>
</reference>
<sequence>MYVCVCVCARMAPAFQRGHMTASLLGFTSFSLPLKRKNRFWIGTRYCVADALALLSNLTLSSAPRPARLQLLIPTPIQPATHSPHPQRAQSQTHIRVHPPTHPPTHPPPTHKDFPATTMQSTYPKQNCGCDFCCSRRSVNAKKLAASQAAFQRSGIMQRNGCNCCCHSGGPDAVSSFDPEYPVPVNQTALNASRGRNGVPEGDQYTIRNNSTREGGPGASQTADRNGLVKETAEQRETREAAELDALERLLMLEYKARTQATMEANRLKRNATSATNPGPKPLPEGYTSGSIDGRMGYSPYGTEALGGTAAGEGSFGSGACTIHEAYAMAHDCPAEPPAQCHASHRLQDTMDDVRKVTADPVHTGNRRALQKLLHQHGMAESPASDNGAAAHKTTSGTELNAFGTSLAQIRTSYAHPRGAGVVWVPTQVSAAASPSATKDSDALVVEHSAAAGSGNSKCPPGLSPGAAAALATGEKQGSYAACH</sequence>